<evidence type="ECO:0000313" key="1">
    <source>
        <dbReference type="EMBL" id="MFC7191686.1"/>
    </source>
</evidence>
<dbReference type="AlphaFoldDB" id="A0ABD5YWN8"/>
<keyword evidence="2" id="KW-1185">Reference proteome</keyword>
<protein>
    <recommendedName>
        <fullName evidence="3">Fibronectin type-III domain-containing protein</fullName>
    </recommendedName>
</protein>
<evidence type="ECO:0008006" key="3">
    <source>
        <dbReference type="Google" id="ProtNLM"/>
    </source>
</evidence>
<proteinExistence type="predicted"/>
<evidence type="ECO:0000313" key="2">
    <source>
        <dbReference type="Proteomes" id="UP001596417"/>
    </source>
</evidence>
<organism evidence="1 2">
    <name type="scientific">Halocatena marina</name>
    <dbReference type="NCBI Taxonomy" id="2934937"/>
    <lineage>
        <taxon>Archaea</taxon>
        <taxon>Methanobacteriati</taxon>
        <taxon>Methanobacteriota</taxon>
        <taxon>Stenosarchaea group</taxon>
        <taxon>Halobacteria</taxon>
        <taxon>Halobacteriales</taxon>
        <taxon>Natronomonadaceae</taxon>
        <taxon>Halocatena</taxon>
    </lineage>
</organism>
<gene>
    <name evidence="1" type="ORF">ACFQL7_19105</name>
</gene>
<accession>A0ABD5YWN8</accession>
<reference evidence="1 2" key="1">
    <citation type="journal article" date="2019" name="Int. J. Syst. Evol. Microbiol.">
        <title>The Global Catalogue of Microorganisms (GCM) 10K type strain sequencing project: providing services to taxonomists for standard genome sequencing and annotation.</title>
        <authorList>
            <consortium name="The Broad Institute Genomics Platform"/>
            <consortium name="The Broad Institute Genome Sequencing Center for Infectious Disease"/>
            <person name="Wu L."/>
            <person name="Ma J."/>
        </authorList>
    </citation>
    <scope>NUCLEOTIDE SEQUENCE [LARGE SCALE GENOMIC DNA]</scope>
    <source>
        <strain evidence="1 2">RDMS1</strain>
    </source>
</reference>
<sequence>MQKKGVIVGILIGIVIVTGPMGALATIDKLNGPGTPEVTVERINSTHAAVSWTTKEPAHGHLDTYVQFRCNDSWYGVDHINDSSLSRTHLVVAPIYELNSSQVNQTIANASENDSIKQYEGESPSRYEVVASAYLDGSGAYKTIVERNLSQACQ</sequence>
<dbReference type="GeneID" id="76201454"/>
<dbReference type="RefSeq" id="WP_248903426.1">
    <property type="nucleotide sequence ID" value="NZ_CP109979.1"/>
</dbReference>
<name>A0ABD5YWN8_9EURY</name>
<dbReference type="Proteomes" id="UP001596417">
    <property type="component" value="Unassembled WGS sequence"/>
</dbReference>
<dbReference type="EMBL" id="JBHTAX010000001">
    <property type="protein sequence ID" value="MFC7191686.1"/>
    <property type="molecule type" value="Genomic_DNA"/>
</dbReference>
<comment type="caution">
    <text evidence="1">The sequence shown here is derived from an EMBL/GenBank/DDBJ whole genome shotgun (WGS) entry which is preliminary data.</text>
</comment>